<evidence type="ECO:0000256" key="4">
    <source>
        <dbReference type="ARBA" id="ARBA00022692"/>
    </source>
</evidence>
<dbReference type="PRINTS" id="PR02019">
    <property type="entry name" value="AQUAPORIN7"/>
</dbReference>
<dbReference type="Gene3D" id="1.20.1080.10">
    <property type="entry name" value="Glycerol uptake facilitator protein"/>
    <property type="match status" value="1"/>
</dbReference>
<keyword evidence="6 8" id="KW-0472">Membrane</keyword>
<dbReference type="Pfam" id="PF00230">
    <property type="entry name" value="MIP"/>
    <property type="match status" value="1"/>
</dbReference>
<dbReference type="PANTHER" id="PTHR43829:SF9">
    <property type="entry name" value="AQUAPORIN-9"/>
    <property type="match status" value="1"/>
</dbReference>
<accession>A0AAD5LQQ8</accession>
<dbReference type="GO" id="GO:0015250">
    <property type="term" value="F:water channel activity"/>
    <property type="evidence" value="ECO:0007669"/>
    <property type="project" value="TreeGrafter"/>
</dbReference>
<feature type="transmembrane region" description="Helical" evidence="8">
    <location>
        <begin position="287"/>
        <end position="309"/>
    </location>
</feature>
<feature type="transmembrane region" description="Helical" evidence="8">
    <location>
        <begin position="236"/>
        <end position="259"/>
    </location>
</feature>
<evidence type="ECO:0000313" key="10">
    <source>
        <dbReference type="Proteomes" id="UP001209570"/>
    </source>
</evidence>
<keyword evidence="5 8" id="KW-1133">Transmembrane helix</keyword>
<dbReference type="SUPFAM" id="SSF81338">
    <property type="entry name" value="Aquaporin-like"/>
    <property type="match status" value="1"/>
</dbReference>
<dbReference type="PROSITE" id="PS00221">
    <property type="entry name" value="MIP"/>
    <property type="match status" value="1"/>
</dbReference>
<organism evidence="9 10">
    <name type="scientific">Pythium insidiosum</name>
    <name type="common">Pythiosis disease agent</name>
    <dbReference type="NCBI Taxonomy" id="114742"/>
    <lineage>
        <taxon>Eukaryota</taxon>
        <taxon>Sar</taxon>
        <taxon>Stramenopiles</taxon>
        <taxon>Oomycota</taxon>
        <taxon>Peronosporomycetes</taxon>
        <taxon>Pythiales</taxon>
        <taxon>Pythiaceae</taxon>
        <taxon>Pythium</taxon>
    </lineage>
</organism>
<feature type="transmembrane region" description="Helical" evidence="8">
    <location>
        <begin position="205"/>
        <end position="224"/>
    </location>
</feature>
<evidence type="ECO:0000256" key="3">
    <source>
        <dbReference type="ARBA" id="ARBA00022448"/>
    </source>
</evidence>
<gene>
    <name evidence="9" type="ORF">P43SY_010598</name>
</gene>
<dbReference type="InterPro" id="IPR022357">
    <property type="entry name" value="MIP_CS"/>
</dbReference>
<dbReference type="InterPro" id="IPR023271">
    <property type="entry name" value="Aquaporin-like"/>
</dbReference>
<dbReference type="InterPro" id="IPR000425">
    <property type="entry name" value="MIP"/>
</dbReference>
<protein>
    <recommendedName>
        <fullName evidence="11">Aquaporin</fullName>
    </recommendedName>
</protein>
<dbReference type="EMBL" id="JAKCXM010001690">
    <property type="protein sequence ID" value="KAJ0390742.1"/>
    <property type="molecule type" value="Genomic_DNA"/>
</dbReference>
<proteinExistence type="inferred from homology"/>
<dbReference type="InterPro" id="IPR050363">
    <property type="entry name" value="MIP/Aquaporin"/>
</dbReference>
<evidence type="ECO:0000256" key="8">
    <source>
        <dbReference type="SAM" id="Phobius"/>
    </source>
</evidence>
<evidence type="ECO:0000256" key="2">
    <source>
        <dbReference type="ARBA" id="ARBA00006175"/>
    </source>
</evidence>
<reference evidence="9" key="1">
    <citation type="submission" date="2021-12" db="EMBL/GenBank/DDBJ databases">
        <title>Prjna785345.</title>
        <authorList>
            <person name="Rujirawat T."/>
            <person name="Krajaejun T."/>
        </authorList>
    </citation>
    <scope>NUCLEOTIDE SEQUENCE</scope>
    <source>
        <strain evidence="9">Pi057C3</strain>
    </source>
</reference>
<comment type="subcellular location">
    <subcellularLocation>
        <location evidence="1">Membrane</location>
        <topology evidence="1">Multi-pass membrane protein</topology>
    </subcellularLocation>
</comment>
<dbReference type="CDD" id="cd00333">
    <property type="entry name" value="MIP"/>
    <property type="match status" value="1"/>
</dbReference>
<evidence type="ECO:0000256" key="5">
    <source>
        <dbReference type="ARBA" id="ARBA00022989"/>
    </source>
</evidence>
<dbReference type="GO" id="GO:0005886">
    <property type="term" value="C:plasma membrane"/>
    <property type="evidence" value="ECO:0007669"/>
    <property type="project" value="TreeGrafter"/>
</dbReference>
<dbReference type="AlphaFoldDB" id="A0AAD5LQQ8"/>
<keyword evidence="3 7" id="KW-0813">Transport</keyword>
<evidence type="ECO:0000313" key="9">
    <source>
        <dbReference type="EMBL" id="KAJ0390742.1"/>
    </source>
</evidence>
<comment type="caution">
    <text evidence="9">The sequence shown here is derived from an EMBL/GenBank/DDBJ whole genome shotgun (WGS) entry which is preliminary data.</text>
</comment>
<evidence type="ECO:0008006" key="11">
    <source>
        <dbReference type="Google" id="ProtNLM"/>
    </source>
</evidence>
<name>A0AAD5LQQ8_PYTIN</name>
<evidence type="ECO:0000256" key="6">
    <source>
        <dbReference type="ARBA" id="ARBA00023136"/>
    </source>
</evidence>
<dbReference type="PANTHER" id="PTHR43829">
    <property type="entry name" value="AQUAPORIN OR AQUAGLYCEROPORIN RELATED"/>
    <property type="match status" value="1"/>
</dbReference>
<evidence type="ECO:0000256" key="1">
    <source>
        <dbReference type="ARBA" id="ARBA00004141"/>
    </source>
</evidence>
<keyword evidence="4 7" id="KW-0812">Transmembrane</keyword>
<evidence type="ECO:0000256" key="7">
    <source>
        <dbReference type="RuleBase" id="RU000477"/>
    </source>
</evidence>
<dbReference type="GO" id="GO:0015254">
    <property type="term" value="F:glycerol channel activity"/>
    <property type="evidence" value="ECO:0007669"/>
    <property type="project" value="TreeGrafter"/>
</dbReference>
<sequence>MAPQRISSSVSQSNQSTNDLSVDVLDTQVSKIPQTPAYTNYDEMSEVDKGAAAAVAADAVPLSRFATHNPHLRECLAEFLGTWVMICFGFGVNNQVDLNPDGSKGTWLSINMCWGIAVLLGVHCSEGVSGAHLNPAVSVTMATFKRLPWQKVPGYVLAQLLGAFVGAWTIFLLHYQTLDAVDPDRTFTRSHFATYPRKGLNNYTAFYTEFLASAMLTLGVFCITDKKNRPASPFGAPVHFMLLIWALGMAFGMNTGYAINPARDFAPRLFTALAGWGFKVFTLNHHYFWIPIVAPCMGGVVGGAIYKLFVENHHPRAPSPLPL</sequence>
<feature type="transmembrane region" description="Helical" evidence="8">
    <location>
        <begin position="155"/>
        <end position="175"/>
    </location>
</feature>
<dbReference type="PRINTS" id="PR00783">
    <property type="entry name" value="MINTRINSICP"/>
</dbReference>
<comment type="similarity">
    <text evidence="2 7">Belongs to the MIP/aquaporin (TC 1.A.8) family.</text>
</comment>
<dbReference type="NCBIfam" id="TIGR00861">
    <property type="entry name" value="MIP"/>
    <property type="match status" value="1"/>
</dbReference>
<dbReference type="Proteomes" id="UP001209570">
    <property type="component" value="Unassembled WGS sequence"/>
</dbReference>
<keyword evidence="10" id="KW-1185">Reference proteome</keyword>